<dbReference type="EnsemblMetazoa" id="GPAI036546-RA">
    <property type="protein sequence ID" value="GPAI036546-PA"/>
    <property type="gene ID" value="GPAI036546"/>
</dbReference>
<dbReference type="VEuPathDB" id="VectorBase:GPAI036546"/>
<organism evidence="1 2">
    <name type="scientific">Glossina pallidipes</name>
    <name type="common">Tsetse fly</name>
    <dbReference type="NCBI Taxonomy" id="7398"/>
    <lineage>
        <taxon>Eukaryota</taxon>
        <taxon>Metazoa</taxon>
        <taxon>Ecdysozoa</taxon>
        <taxon>Arthropoda</taxon>
        <taxon>Hexapoda</taxon>
        <taxon>Insecta</taxon>
        <taxon>Pterygota</taxon>
        <taxon>Neoptera</taxon>
        <taxon>Endopterygota</taxon>
        <taxon>Diptera</taxon>
        <taxon>Brachycera</taxon>
        <taxon>Muscomorpha</taxon>
        <taxon>Hippoboscoidea</taxon>
        <taxon>Glossinidae</taxon>
        <taxon>Glossina</taxon>
    </lineage>
</organism>
<name>A0A1B0A7C1_GLOPL</name>
<evidence type="ECO:0000313" key="2">
    <source>
        <dbReference type="Proteomes" id="UP000092445"/>
    </source>
</evidence>
<keyword evidence="2" id="KW-1185">Reference proteome</keyword>
<protein>
    <submittedName>
        <fullName evidence="1">Uncharacterized protein</fullName>
    </submittedName>
</protein>
<reference evidence="2" key="1">
    <citation type="submission" date="2014-03" db="EMBL/GenBank/DDBJ databases">
        <authorList>
            <person name="Aksoy S."/>
            <person name="Warren W."/>
            <person name="Wilson R.K."/>
        </authorList>
    </citation>
    <scope>NUCLEOTIDE SEQUENCE [LARGE SCALE GENOMIC DNA]</scope>
    <source>
        <strain evidence="2">IAEA</strain>
    </source>
</reference>
<evidence type="ECO:0000313" key="1">
    <source>
        <dbReference type="EnsemblMetazoa" id="GPAI036546-PA"/>
    </source>
</evidence>
<sequence length="82" mass="9748">MSWFCTQRHNHRYHHYNHIQRQRADVGCHLSTVFIHRQILKNAGAFKQSPLKMPKRRAAADFENAERTNRTILNTDECKKTS</sequence>
<dbReference type="AlphaFoldDB" id="A0A1B0A7C1"/>
<proteinExistence type="predicted"/>
<dbReference type="Proteomes" id="UP000092445">
    <property type="component" value="Unassembled WGS sequence"/>
</dbReference>
<accession>A0A1B0A7C1</accession>
<reference evidence="1" key="2">
    <citation type="submission" date="2020-05" db="UniProtKB">
        <authorList>
            <consortium name="EnsemblMetazoa"/>
        </authorList>
    </citation>
    <scope>IDENTIFICATION</scope>
    <source>
        <strain evidence="1">IAEA</strain>
    </source>
</reference>